<dbReference type="NCBIfam" id="NF009492">
    <property type="entry name" value="PRK12853.1-3"/>
    <property type="match status" value="1"/>
</dbReference>
<dbReference type="SUPFAM" id="SSF51735">
    <property type="entry name" value="NAD(P)-binding Rossmann-fold domains"/>
    <property type="match status" value="1"/>
</dbReference>
<dbReference type="GO" id="GO:0050661">
    <property type="term" value="F:NADP binding"/>
    <property type="evidence" value="ECO:0007669"/>
    <property type="project" value="InterPro"/>
</dbReference>
<dbReference type="PRINTS" id="PR00079">
    <property type="entry name" value="G6PDHDRGNASE"/>
</dbReference>
<keyword evidence="3" id="KW-0521">NADP</keyword>
<evidence type="ECO:0000259" key="7">
    <source>
        <dbReference type="Pfam" id="PF02781"/>
    </source>
</evidence>
<feature type="domain" description="Glucose-6-phosphate dehydrogenase NAD-binding" evidence="6">
    <location>
        <begin position="8"/>
        <end position="186"/>
    </location>
</feature>
<dbReference type="GO" id="GO:0009051">
    <property type="term" value="P:pentose-phosphate shunt, oxidative branch"/>
    <property type="evidence" value="ECO:0007669"/>
    <property type="project" value="TreeGrafter"/>
</dbReference>
<dbReference type="InterPro" id="IPR001282">
    <property type="entry name" value="G6P_DH"/>
</dbReference>
<evidence type="ECO:0000256" key="4">
    <source>
        <dbReference type="ARBA" id="ARBA00023002"/>
    </source>
</evidence>
<dbReference type="Gene3D" id="3.30.360.10">
    <property type="entry name" value="Dihydrodipicolinate Reductase, domain 2"/>
    <property type="match status" value="1"/>
</dbReference>
<dbReference type="AlphaFoldDB" id="A0A3B0YWN4"/>
<evidence type="ECO:0000256" key="5">
    <source>
        <dbReference type="ARBA" id="ARBA00023277"/>
    </source>
</evidence>
<evidence type="ECO:0000256" key="2">
    <source>
        <dbReference type="ARBA" id="ARBA00022526"/>
    </source>
</evidence>
<dbReference type="InterPro" id="IPR022674">
    <property type="entry name" value="G6P_DH_NAD-bd"/>
</dbReference>
<dbReference type="Pfam" id="PF02781">
    <property type="entry name" value="G6PD_C"/>
    <property type="match status" value="1"/>
</dbReference>
<keyword evidence="5" id="KW-0119">Carbohydrate metabolism</keyword>
<dbReference type="PANTHER" id="PTHR23429">
    <property type="entry name" value="GLUCOSE-6-PHOSPHATE 1-DEHYDROGENASE G6PD"/>
    <property type="match status" value="1"/>
</dbReference>
<dbReference type="NCBIfam" id="TIGR00871">
    <property type="entry name" value="zwf"/>
    <property type="match status" value="1"/>
</dbReference>
<dbReference type="Pfam" id="PF00479">
    <property type="entry name" value="G6PD_N"/>
    <property type="match status" value="1"/>
</dbReference>
<proteinExistence type="inferred from homology"/>
<evidence type="ECO:0000259" key="6">
    <source>
        <dbReference type="Pfam" id="PF00479"/>
    </source>
</evidence>
<dbReference type="SUPFAM" id="SSF55347">
    <property type="entry name" value="Glyceraldehyde-3-phosphate dehydrogenase-like, C-terminal domain"/>
    <property type="match status" value="1"/>
</dbReference>
<gene>
    <name evidence="8" type="ORF">MNBD_GAMMA16-1902</name>
</gene>
<reference evidence="8" key="1">
    <citation type="submission" date="2018-06" db="EMBL/GenBank/DDBJ databases">
        <authorList>
            <person name="Zhirakovskaya E."/>
        </authorList>
    </citation>
    <scope>NUCLEOTIDE SEQUENCE</scope>
</reference>
<dbReference type="PIRSF" id="PIRSF000110">
    <property type="entry name" value="G6PD"/>
    <property type="match status" value="1"/>
</dbReference>
<dbReference type="EC" id="1.1.1.49" evidence="8"/>
<protein>
    <submittedName>
        <fullName evidence="8">Glucose-6-phosphate 1-dehydrogenase</fullName>
        <ecNumber evidence="8">1.1.1.49</ecNumber>
    </submittedName>
</protein>
<dbReference type="Gene3D" id="3.40.50.720">
    <property type="entry name" value="NAD(P)-binding Rossmann-like Domain"/>
    <property type="match status" value="1"/>
</dbReference>
<organism evidence="8">
    <name type="scientific">hydrothermal vent metagenome</name>
    <dbReference type="NCBI Taxonomy" id="652676"/>
    <lineage>
        <taxon>unclassified sequences</taxon>
        <taxon>metagenomes</taxon>
        <taxon>ecological metagenomes</taxon>
    </lineage>
</organism>
<accession>A0A3B0YWN4</accession>
<dbReference type="GO" id="GO:0004345">
    <property type="term" value="F:glucose-6-phosphate dehydrogenase activity"/>
    <property type="evidence" value="ECO:0007669"/>
    <property type="project" value="UniProtKB-EC"/>
</dbReference>
<dbReference type="HAMAP" id="MF_00966">
    <property type="entry name" value="G6PD"/>
    <property type="match status" value="1"/>
</dbReference>
<dbReference type="GO" id="GO:0005829">
    <property type="term" value="C:cytosol"/>
    <property type="evidence" value="ECO:0007669"/>
    <property type="project" value="TreeGrafter"/>
</dbReference>
<comment type="pathway">
    <text evidence="1">Carbohydrate degradation; pentose phosphate pathway; D-ribulose 5-phosphate from D-glucose 6-phosphate (oxidative stage): step 1/3.</text>
</comment>
<dbReference type="GO" id="GO:0006006">
    <property type="term" value="P:glucose metabolic process"/>
    <property type="evidence" value="ECO:0007669"/>
    <property type="project" value="UniProtKB-KW"/>
</dbReference>
<dbReference type="EMBL" id="UOFO01000073">
    <property type="protein sequence ID" value="VAW85455.1"/>
    <property type="molecule type" value="Genomic_DNA"/>
</dbReference>
<dbReference type="InterPro" id="IPR036291">
    <property type="entry name" value="NAD(P)-bd_dom_sf"/>
</dbReference>
<feature type="domain" description="Glucose-6-phosphate dehydrogenase C-terminal" evidence="7">
    <location>
        <begin position="188"/>
        <end position="485"/>
    </location>
</feature>
<evidence type="ECO:0000256" key="3">
    <source>
        <dbReference type="ARBA" id="ARBA00022857"/>
    </source>
</evidence>
<evidence type="ECO:0000313" key="8">
    <source>
        <dbReference type="EMBL" id="VAW85455.1"/>
    </source>
</evidence>
<dbReference type="PANTHER" id="PTHR23429:SF0">
    <property type="entry name" value="GLUCOSE-6-PHOSPHATE 1-DEHYDROGENASE"/>
    <property type="match status" value="1"/>
</dbReference>
<dbReference type="InterPro" id="IPR022675">
    <property type="entry name" value="G6P_DH_C"/>
</dbReference>
<keyword evidence="2" id="KW-0313">Glucose metabolism</keyword>
<name>A0A3B0YWN4_9ZZZZ</name>
<evidence type="ECO:0000256" key="1">
    <source>
        <dbReference type="ARBA" id="ARBA00004937"/>
    </source>
</evidence>
<keyword evidence="4 8" id="KW-0560">Oxidoreductase</keyword>
<sequence>MIVPCTVVIFGATGSLTRLKLIPALYRLDVAGRLHDDMKIIAFARRDWSQEKWIEEVSLMLESRRGTDDDSAFKRFCGRLLYMRGDLTQSDAYQILKEKLDGSDDYPTNAIFYLSVRPADFPIVAEKLGESGLSKERSGWRRVVIEKPFGSDLLSAQVLQKGLHKHLSEDQVYRIDHYLGKATVQNVLVFRFANLLLEPLWNRNYIDHVQITHSETQGLDSRGGYYEGAGALRDMIQSHLMQLLTLVAMEPPVSIDAESLRDEKVKVLKSIRSIPPNAVNAHAFRAQYTAGKMAGKGVKSYLEEDGVDPNSTTETYAAMKLYVDNWRWSGVPFYLRTGKRMAEAQSAICIRFKHPPHRLFKETQTKLMKPNWLLLGVQPKECLTLELQVKEAGLEMKMRTINLDASYRSDDDDKSDAYEGLLLDVMEGDHSLFLRYDEVEWAWRVVDPVLKAWSMDRDFINTYPAGSWGPRGTYRLFDRDDQFWRHSLSLDGANVSDEAY</sequence>